<dbReference type="PRINTS" id="PR00969">
    <property type="entry name" value="CHAPERONPILI"/>
</dbReference>
<keyword evidence="3" id="KW-1029">Fimbrium biogenesis</keyword>
<keyword evidence="5" id="KW-0574">Periplasm</keyword>
<sequence length="195" mass="21200">MIYNGGKKEASLSVSNTDTNPYLIQSWAETQSGGAEKAPFIVTPPLFRLEGNQQNVLRIVRTGGDLAEDRESLYWLNVKSIPAGSKNGAANTLQIAVKTRIKLIYRPQDLKGVPEDVTSKLTWSQQGNHLTVNNPTPFYMNFNQVKVGGREVKDVTYVAPMSQATFTAPAGASGSVTWKIISDYGGVGDEHSPGR</sequence>
<dbReference type="GO" id="GO:0030288">
    <property type="term" value="C:outer membrane-bounded periplasmic space"/>
    <property type="evidence" value="ECO:0007669"/>
    <property type="project" value="InterPro"/>
</dbReference>
<dbReference type="FunFam" id="2.60.40.10:FF:000458">
    <property type="entry name" value="Molecular chaperone FimC"/>
    <property type="match status" value="1"/>
</dbReference>
<dbReference type="EMBL" id="CP034752">
    <property type="protein sequence ID" value="QBH97636.1"/>
    <property type="molecule type" value="Genomic_DNA"/>
</dbReference>
<keyword evidence="7" id="KW-0393">Immunoglobulin domain</keyword>
<keyword evidence="12" id="KW-1185">Reference proteome</keyword>
<organism evidence="11 12">
    <name type="scientific">Limnobaculum zhutongyuii</name>
    <dbReference type="NCBI Taxonomy" id="2498113"/>
    <lineage>
        <taxon>Bacteria</taxon>
        <taxon>Pseudomonadati</taxon>
        <taxon>Pseudomonadota</taxon>
        <taxon>Gammaproteobacteria</taxon>
        <taxon>Enterobacterales</taxon>
        <taxon>Budviciaceae</taxon>
        <taxon>Limnobaculum</taxon>
    </lineage>
</organism>
<evidence type="ECO:0000256" key="5">
    <source>
        <dbReference type="ARBA" id="ARBA00022764"/>
    </source>
</evidence>
<dbReference type="InterPro" id="IPR036316">
    <property type="entry name" value="Pili_assmbl_chap_C_dom_sf"/>
</dbReference>
<evidence type="ECO:0000256" key="1">
    <source>
        <dbReference type="ARBA" id="ARBA00004418"/>
    </source>
</evidence>
<dbReference type="PANTHER" id="PTHR30251:SF9">
    <property type="entry name" value="CHAPERONE PROTEIN CAF1M"/>
    <property type="match status" value="1"/>
</dbReference>
<dbReference type="InterPro" id="IPR050643">
    <property type="entry name" value="Periplasmic_pilus_chap"/>
</dbReference>
<evidence type="ECO:0000256" key="4">
    <source>
        <dbReference type="ARBA" id="ARBA00022729"/>
    </source>
</evidence>
<evidence type="ECO:0000256" key="3">
    <source>
        <dbReference type="ARBA" id="ARBA00022558"/>
    </source>
</evidence>
<evidence type="ECO:0000256" key="6">
    <source>
        <dbReference type="ARBA" id="ARBA00023186"/>
    </source>
</evidence>
<dbReference type="SUPFAM" id="SSF49584">
    <property type="entry name" value="Periplasmic chaperone C-domain"/>
    <property type="match status" value="1"/>
</dbReference>
<evidence type="ECO:0000256" key="2">
    <source>
        <dbReference type="ARBA" id="ARBA00007399"/>
    </source>
</evidence>
<dbReference type="InterPro" id="IPR016148">
    <property type="entry name" value="Pili_assmbl_chaperone_C"/>
</dbReference>
<evidence type="ECO:0000313" key="12">
    <source>
        <dbReference type="Proteomes" id="UP000293154"/>
    </source>
</evidence>
<dbReference type="InterPro" id="IPR008962">
    <property type="entry name" value="PapD-like_sf"/>
</dbReference>
<comment type="similarity">
    <text evidence="2 8">Belongs to the periplasmic pilus chaperone family.</text>
</comment>
<dbReference type="SUPFAM" id="SSF49354">
    <property type="entry name" value="PapD-like"/>
    <property type="match status" value="1"/>
</dbReference>
<keyword evidence="6 8" id="KW-0143">Chaperone</keyword>
<dbReference type="PROSITE" id="PS00635">
    <property type="entry name" value="PILI_CHAPERONE"/>
    <property type="match status" value="1"/>
</dbReference>
<dbReference type="OrthoDB" id="9131059at2"/>
<comment type="subcellular location">
    <subcellularLocation>
        <location evidence="1 8">Periplasm</location>
    </subcellularLocation>
</comment>
<evidence type="ECO:0000256" key="8">
    <source>
        <dbReference type="RuleBase" id="RU003918"/>
    </source>
</evidence>
<dbReference type="Gene3D" id="2.60.40.10">
    <property type="entry name" value="Immunoglobulins"/>
    <property type="match status" value="2"/>
</dbReference>
<gene>
    <name evidence="11" type="ORF">EKN56_15220</name>
</gene>
<dbReference type="InterPro" id="IPR013783">
    <property type="entry name" value="Ig-like_fold"/>
</dbReference>
<dbReference type="PANTHER" id="PTHR30251">
    <property type="entry name" value="PILUS ASSEMBLY CHAPERONE"/>
    <property type="match status" value="1"/>
</dbReference>
<evidence type="ECO:0000259" key="10">
    <source>
        <dbReference type="Pfam" id="PF02753"/>
    </source>
</evidence>
<dbReference type="Pfam" id="PF02753">
    <property type="entry name" value="PapD_C"/>
    <property type="match status" value="1"/>
</dbReference>
<dbReference type="GO" id="GO:0071555">
    <property type="term" value="P:cell wall organization"/>
    <property type="evidence" value="ECO:0007669"/>
    <property type="project" value="InterPro"/>
</dbReference>
<dbReference type="InterPro" id="IPR001829">
    <property type="entry name" value="Pili_assmbl_chaperone_bac"/>
</dbReference>
<keyword evidence="4" id="KW-0732">Signal</keyword>
<evidence type="ECO:0000259" key="9">
    <source>
        <dbReference type="Pfam" id="PF00345"/>
    </source>
</evidence>
<dbReference type="Pfam" id="PF00345">
    <property type="entry name" value="PapD_N"/>
    <property type="match status" value="1"/>
</dbReference>
<protein>
    <submittedName>
        <fullName evidence="11">Long polar fimbrial chaperone LpfB</fullName>
    </submittedName>
</protein>
<dbReference type="Proteomes" id="UP000293154">
    <property type="component" value="Chromosome"/>
</dbReference>
<dbReference type="InterPro" id="IPR016147">
    <property type="entry name" value="Pili_assmbl_chaperone_N"/>
</dbReference>
<feature type="domain" description="Pili assembly chaperone N-terminal" evidence="9">
    <location>
        <begin position="2"/>
        <end position="110"/>
    </location>
</feature>
<evidence type="ECO:0000256" key="7">
    <source>
        <dbReference type="ARBA" id="ARBA00023319"/>
    </source>
</evidence>
<reference evidence="11 12" key="1">
    <citation type="submission" date="2019-03" db="EMBL/GenBank/DDBJ databases">
        <title>Pragia sp. nov. isolated from the gut tract of Carduelis flavirostris.</title>
        <authorList>
            <person name="Ge Y."/>
        </authorList>
    </citation>
    <scope>NUCLEOTIDE SEQUENCE [LARGE SCALE GENOMIC DNA]</scope>
    <source>
        <strain evidence="11 12">CF-458</strain>
    </source>
</reference>
<proteinExistence type="inferred from homology"/>
<feature type="domain" description="Pili assembly chaperone C-terminal" evidence="10">
    <location>
        <begin position="132"/>
        <end position="187"/>
    </location>
</feature>
<name>A0A411WNA3_9GAMM</name>
<dbReference type="InterPro" id="IPR018046">
    <property type="entry name" value="Pili_assmbl_chaperone_CS"/>
</dbReference>
<evidence type="ECO:0000313" key="11">
    <source>
        <dbReference type="EMBL" id="QBH97636.1"/>
    </source>
</evidence>
<dbReference type="KEGG" id="prag:EKN56_15220"/>
<accession>A0A411WNA3</accession>
<dbReference type="AlphaFoldDB" id="A0A411WNA3"/>